<dbReference type="EMBL" id="LEKV01001869">
    <property type="protein sequence ID" value="KVI05559.1"/>
    <property type="molecule type" value="Genomic_DNA"/>
</dbReference>
<gene>
    <name evidence="1" type="ORF">Ccrd_016126</name>
</gene>
<evidence type="ECO:0000313" key="2">
    <source>
        <dbReference type="Proteomes" id="UP000243975"/>
    </source>
</evidence>
<proteinExistence type="predicted"/>
<comment type="caution">
    <text evidence="1">The sequence shown here is derived from an EMBL/GenBank/DDBJ whole genome shotgun (WGS) entry which is preliminary data.</text>
</comment>
<organism evidence="1 2">
    <name type="scientific">Cynara cardunculus var. scolymus</name>
    <name type="common">Globe artichoke</name>
    <name type="synonym">Cynara scolymus</name>
    <dbReference type="NCBI Taxonomy" id="59895"/>
    <lineage>
        <taxon>Eukaryota</taxon>
        <taxon>Viridiplantae</taxon>
        <taxon>Streptophyta</taxon>
        <taxon>Embryophyta</taxon>
        <taxon>Tracheophyta</taxon>
        <taxon>Spermatophyta</taxon>
        <taxon>Magnoliopsida</taxon>
        <taxon>eudicotyledons</taxon>
        <taxon>Gunneridae</taxon>
        <taxon>Pentapetalae</taxon>
        <taxon>asterids</taxon>
        <taxon>campanulids</taxon>
        <taxon>Asterales</taxon>
        <taxon>Asteraceae</taxon>
        <taxon>Carduoideae</taxon>
        <taxon>Cardueae</taxon>
        <taxon>Carduinae</taxon>
        <taxon>Cynara</taxon>
    </lineage>
</organism>
<evidence type="ECO:0000313" key="1">
    <source>
        <dbReference type="EMBL" id="KVI05559.1"/>
    </source>
</evidence>
<dbReference type="AlphaFoldDB" id="A0A103YAJ7"/>
<name>A0A103YAJ7_CYNCS</name>
<accession>A0A103YAJ7</accession>
<protein>
    <submittedName>
        <fullName evidence="1">Uncharacterized protein</fullName>
    </submittedName>
</protein>
<reference evidence="1 2" key="1">
    <citation type="journal article" date="2016" name="Sci. Rep.">
        <title>The genome sequence of the outbreeding globe artichoke constructed de novo incorporating a phase-aware low-pass sequencing strategy of F1 progeny.</title>
        <authorList>
            <person name="Scaglione D."/>
            <person name="Reyes-Chin-Wo S."/>
            <person name="Acquadro A."/>
            <person name="Froenicke L."/>
            <person name="Portis E."/>
            <person name="Beitel C."/>
            <person name="Tirone M."/>
            <person name="Mauro R."/>
            <person name="Lo Monaco A."/>
            <person name="Mauromicale G."/>
            <person name="Faccioli P."/>
            <person name="Cattivelli L."/>
            <person name="Rieseberg L."/>
            <person name="Michelmore R."/>
            <person name="Lanteri S."/>
        </authorList>
    </citation>
    <scope>NUCLEOTIDE SEQUENCE [LARGE SCALE GENOMIC DNA]</scope>
    <source>
        <strain evidence="1">2C</strain>
    </source>
</reference>
<dbReference type="Proteomes" id="UP000243975">
    <property type="component" value="Unassembled WGS sequence"/>
</dbReference>
<dbReference type="Gramene" id="KVI05559">
    <property type="protein sequence ID" value="KVI05559"/>
    <property type="gene ID" value="Ccrd_016126"/>
</dbReference>
<keyword evidence="2" id="KW-1185">Reference proteome</keyword>
<sequence length="70" mass="7699">MSHLNVKTGSVSTILRRVDICSDVRVPIYLLNWFQDCGAAKVISRQDVGPRALVTARAPKAKSRIYADGI</sequence>